<dbReference type="GO" id="GO:0005886">
    <property type="term" value="C:plasma membrane"/>
    <property type="evidence" value="ECO:0007669"/>
    <property type="project" value="UniProtKB-SubCell"/>
</dbReference>
<dbReference type="CDD" id="cd06186">
    <property type="entry name" value="NOX_Duox_like_FAD_NADP"/>
    <property type="match status" value="1"/>
</dbReference>
<evidence type="ECO:0000313" key="11">
    <source>
        <dbReference type="EMBL" id="ANB13552.1"/>
    </source>
</evidence>
<dbReference type="SUPFAM" id="SSF52343">
    <property type="entry name" value="Ferredoxin reductase-like, C-terminal NADP-linked domain"/>
    <property type="match status" value="1"/>
</dbReference>
<evidence type="ECO:0000256" key="2">
    <source>
        <dbReference type="ARBA" id="ARBA00006278"/>
    </source>
</evidence>
<feature type="domain" description="FAD-binding FR-type" evidence="10">
    <location>
        <begin position="33"/>
        <end position="144"/>
    </location>
</feature>
<comment type="subcellular location">
    <subcellularLocation>
        <location evidence="1">Cell membrane</location>
        <topology evidence="1">Multi-pass membrane protein</topology>
    </subcellularLocation>
</comment>
<dbReference type="Pfam" id="PF08022">
    <property type="entry name" value="FAD_binding_8"/>
    <property type="match status" value="1"/>
</dbReference>
<dbReference type="GO" id="GO:0015677">
    <property type="term" value="P:copper ion import"/>
    <property type="evidence" value="ECO:0007669"/>
    <property type="project" value="TreeGrafter"/>
</dbReference>
<evidence type="ECO:0000256" key="1">
    <source>
        <dbReference type="ARBA" id="ARBA00004651"/>
    </source>
</evidence>
<dbReference type="EC" id="1.16.1.9" evidence="3"/>
<dbReference type="PROSITE" id="PS51384">
    <property type="entry name" value="FAD_FR"/>
    <property type="match status" value="1"/>
</dbReference>
<evidence type="ECO:0000256" key="6">
    <source>
        <dbReference type="ARBA" id="ARBA00022982"/>
    </source>
</evidence>
<dbReference type="InterPro" id="IPR017938">
    <property type="entry name" value="Riboflavin_synthase-like_b-brl"/>
</dbReference>
<dbReference type="Gene3D" id="3.40.50.80">
    <property type="entry name" value="Nucleotide-binding domain of ferredoxin-NADP reductase (FNR) module"/>
    <property type="match status" value="1"/>
</dbReference>
<accession>A0A167E213</accession>
<evidence type="ECO:0000256" key="3">
    <source>
        <dbReference type="ARBA" id="ARBA00012668"/>
    </source>
</evidence>
<keyword evidence="12" id="KW-1185">Reference proteome</keyword>
<evidence type="ECO:0000256" key="4">
    <source>
        <dbReference type="ARBA" id="ARBA00022448"/>
    </source>
</evidence>
<dbReference type="AlphaFoldDB" id="A0A167E213"/>
<comment type="similarity">
    <text evidence="2">Belongs to the ferric reductase (FRE) family.</text>
</comment>
<proteinExistence type="inferred from homology"/>
<evidence type="ECO:0000256" key="7">
    <source>
        <dbReference type="ARBA" id="ARBA00023002"/>
    </source>
</evidence>
<dbReference type="InterPro" id="IPR013121">
    <property type="entry name" value="Fe_red_NAD-bd_6"/>
</dbReference>
<gene>
    <name evidence="11" type="primary">FRE3</name>
    <name evidence="11" type="ORF">AWJ20_1848</name>
</gene>
<dbReference type="KEGG" id="slb:AWJ20_1848"/>
<dbReference type="PANTHER" id="PTHR32361">
    <property type="entry name" value="FERRIC/CUPRIC REDUCTASE TRANSMEMBRANE COMPONENT"/>
    <property type="match status" value="1"/>
</dbReference>
<dbReference type="InterPro" id="IPR051410">
    <property type="entry name" value="Ferric/Cupric_Reductase"/>
</dbReference>
<dbReference type="SFLD" id="SFLDG01168">
    <property type="entry name" value="Ferric_reductase_subgroup_(FRE"/>
    <property type="match status" value="1"/>
</dbReference>
<evidence type="ECO:0000259" key="10">
    <source>
        <dbReference type="PROSITE" id="PS51384"/>
    </source>
</evidence>
<evidence type="ECO:0000256" key="9">
    <source>
        <dbReference type="SAM" id="MobiDB-lite"/>
    </source>
</evidence>
<dbReference type="SUPFAM" id="SSF63380">
    <property type="entry name" value="Riboflavin synthase domain-like"/>
    <property type="match status" value="1"/>
</dbReference>
<dbReference type="GO" id="GO:0052851">
    <property type="term" value="F:ferric-chelate reductase (NADPH) activity"/>
    <property type="evidence" value="ECO:0007669"/>
    <property type="project" value="UniProtKB-EC"/>
</dbReference>
<protein>
    <recommendedName>
        <fullName evidence="3">ferric-chelate reductase (NADPH)</fullName>
        <ecNumber evidence="3">1.16.1.9</ecNumber>
    </recommendedName>
</protein>
<dbReference type="Proteomes" id="UP000189580">
    <property type="component" value="Chromosome a"/>
</dbReference>
<dbReference type="PANTHER" id="PTHR32361:SF9">
    <property type="entry name" value="FERRIC REDUCTASE TRANSMEMBRANE COMPONENT 3-RELATED"/>
    <property type="match status" value="1"/>
</dbReference>
<comment type="catalytic activity">
    <reaction evidence="8">
        <text>2 a Fe(II)-siderophore + NADP(+) + H(+) = 2 a Fe(III)-siderophore + NADPH</text>
        <dbReference type="Rhea" id="RHEA:28795"/>
        <dbReference type="Rhea" id="RHEA-COMP:11342"/>
        <dbReference type="Rhea" id="RHEA-COMP:11344"/>
        <dbReference type="ChEBI" id="CHEBI:15378"/>
        <dbReference type="ChEBI" id="CHEBI:29033"/>
        <dbReference type="ChEBI" id="CHEBI:29034"/>
        <dbReference type="ChEBI" id="CHEBI:57783"/>
        <dbReference type="ChEBI" id="CHEBI:58349"/>
        <dbReference type="EC" id="1.16.1.9"/>
    </reaction>
</comment>
<dbReference type="RefSeq" id="XP_018736029.1">
    <property type="nucleotide sequence ID" value="XM_018878758.1"/>
</dbReference>
<dbReference type="Pfam" id="PF08030">
    <property type="entry name" value="NAD_binding_6"/>
    <property type="match status" value="1"/>
</dbReference>
<reference evidence="11 12" key="1">
    <citation type="submission" date="2016-02" db="EMBL/GenBank/DDBJ databases">
        <title>Complete genome sequence and transcriptome regulation of the pentose utilising yeast Sugiyamaella lignohabitans.</title>
        <authorList>
            <person name="Bellasio M."/>
            <person name="Peymann A."/>
            <person name="Valli M."/>
            <person name="Sipitzky M."/>
            <person name="Graf A."/>
            <person name="Sauer M."/>
            <person name="Marx H."/>
            <person name="Mattanovich D."/>
        </authorList>
    </citation>
    <scope>NUCLEOTIDE SEQUENCE [LARGE SCALE GENOMIC DNA]</scope>
    <source>
        <strain evidence="11 12">CBS 10342</strain>
    </source>
</reference>
<keyword evidence="6" id="KW-0249">Electron transport</keyword>
<dbReference type="GeneID" id="30033695"/>
<dbReference type="InterPro" id="IPR017927">
    <property type="entry name" value="FAD-bd_FR_type"/>
</dbReference>
<dbReference type="EMBL" id="CP014501">
    <property type="protein sequence ID" value="ANB13552.1"/>
    <property type="molecule type" value="Genomic_DNA"/>
</dbReference>
<dbReference type="GO" id="GO:0006826">
    <property type="term" value="P:iron ion transport"/>
    <property type="evidence" value="ECO:0007669"/>
    <property type="project" value="TreeGrafter"/>
</dbReference>
<keyword evidence="4" id="KW-0813">Transport</keyword>
<keyword evidence="5" id="KW-0472">Membrane</keyword>
<dbReference type="InterPro" id="IPR013112">
    <property type="entry name" value="FAD-bd_8"/>
</dbReference>
<evidence type="ECO:0000256" key="8">
    <source>
        <dbReference type="ARBA" id="ARBA00048483"/>
    </source>
</evidence>
<evidence type="ECO:0000256" key="5">
    <source>
        <dbReference type="ARBA" id="ARBA00022475"/>
    </source>
</evidence>
<dbReference type="GO" id="GO:0006879">
    <property type="term" value="P:intracellular iron ion homeostasis"/>
    <property type="evidence" value="ECO:0007669"/>
    <property type="project" value="TreeGrafter"/>
</dbReference>
<feature type="region of interest" description="Disordered" evidence="9">
    <location>
        <begin position="228"/>
        <end position="248"/>
    </location>
</feature>
<keyword evidence="7" id="KW-0560">Oxidoreductase</keyword>
<sequence>MAGVWFHVKGRDGMHYTYAAIAIWAFDHFARIVRLFWSGVTSKADIKLHGEHIMEIKIDYSHRWNYRPGCYVYLHILRKYGFWQSHPFTVVCSPVPDDQGKLVIFARVKKGLTKRTAKYIKSQPDQCARLGVLVEGPYGGTHPLHNYETVVLVAGGVGITSIYPYAAQLRENRDKTQRMVFIWVMRDYEPLTWFKDQLKYIQEDPRIEVRLYVTGTSVLVSNESSAASSTTNLEKVPEDTVSSLGSERKTSLTSSVQFETKQGAPDLRSKVARDITEATGTVAFLVCGPDRMNDDIRKGISESIVKSEYRVDYFEDSFSW</sequence>
<keyword evidence="5" id="KW-1003">Cell membrane</keyword>
<name>A0A167E213_9ASCO</name>
<dbReference type="InterPro" id="IPR039261">
    <property type="entry name" value="FNR_nucleotide-bd"/>
</dbReference>
<organism evidence="11 12">
    <name type="scientific">Sugiyamaella lignohabitans</name>
    <dbReference type="NCBI Taxonomy" id="796027"/>
    <lineage>
        <taxon>Eukaryota</taxon>
        <taxon>Fungi</taxon>
        <taxon>Dikarya</taxon>
        <taxon>Ascomycota</taxon>
        <taxon>Saccharomycotina</taxon>
        <taxon>Dipodascomycetes</taxon>
        <taxon>Dipodascales</taxon>
        <taxon>Trichomonascaceae</taxon>
        <taxon>Sugiyamaella</taxon>
    </lineage>
</organism>
<dbReference type="OrthoDB" id="4494341at2759"/>
<evidence type="ECO:0000313" key="12">
    <source>
        <dbReference type="Proteomes" id="UP000189580"/>
    </source>
</evidence>